<protein>
    <submittedName>
        <fullName evidence="2 3">Uncharacterized protein</fullName>
    </submittedName>
</protein>
<feature type="region of interest" description="Disordered" evidence="1">
    <location>
        <begin position="55"/>
        <end position="121"/>
    </location>
</feature>
<reference evidence="2 4" key="1">
    <citation type="journal article" date="2012" name="Nature">
        <title>Algal genomes reveal evolutionary mosaicism and the fate of nucleomorphs.</title>
        <authorList>
            <consortium name="DOE Joint Genome Institute"/>
            <person name="Curtis B.A."/>
            <person name="Tanifuji G."/>
            <person name="Burki F."/>
            <person name="Gruber A."/>
            <person name="Irimia M."/>
            <person name="Maruyama S."/>
            <person name="Arias M.C."/>
            <person name="Ball S.G."/>
            <person name="Gile G.H."/>
            <person name="Hirakawa Y."/>
            <person name="Hopkins J.F."/>
            <person name="Kuo A."/>
            <person name="Rensing S.A."/>
            <person name="Schmutz J."/>
            <person name="Symeonidi A."/>
            <person name="Elias M."/>
            <person name="Eveleigh R.J."/>
            <person name="Herman E.K."/>
            <person name="Klute M.J."/>
            <person name="Nakayama T."/>
            <person name="Obornik M."/>
            <person name="Reyes-Prieto A."/>
            <person name="Armbrust E.V."/>
            <person name="Aves S.J."/>
            <person name="Beiko R.G."/>
            <person name="Coutinho P."/>
            <person name="Dacks J.B."/>
            <person name="Durnford D.G."/>
            <person name="Fast N.M."/>
            <person name="Green B.R."/>
            <person name="Grisdale C.J."/>
            <person name="Hempel F."/>
            <person name="Henrissat B."/>
            <person name="Hoppner M.P."/>
            <person name="Ishida K."/>
            <person name="Kim E."/>
            <person name="Koreny L."/>
            <person name="Kroth P.G."/>
            <person name="Liu Y."/>
            <person name="Malik S.B."/>
            <person name="Maier U.G."/>
            <person name="McRose D."/>
            <person name="Mock T."/>
            <person name="Neilson J.A."/>
            <person name="Onodera N.T."/>
            <person name="Poole A.M."/>
            <person name="Pritham E.J."/>
            <person name="Richards T.A."/>
            <person name="Rocap G."/>
            <person name="Roy S.W."/>
            <person name="Sarai C."/>
            <person name="Schaack S."/>
            <person name="Shirato S."/>
            <person name="Slamovits C.H."/>
            <person name="Spencer D.F."/>
            <person name="Suzuki S."/>
            <person name="Worden A.Z."/>
            <person name="Zauner S."/>
            <person name="Barry K."/>
            <person name="Bell C."/>
            <person name="Bharti A.K."/>
            <person name="Crow J.A."/>
            <person name="Grimwood J."/>
            <person name="Kramer R."/>
            <person name="Lindquist E."/>
            <person name="Lucas S."/>
            <person name="Salamov A."/>
            <person name="McFadden G.I."/>
            <person name="Lane C.E."/>
            <person name="Keeling P.J."/>
            <person name="Gray M.W."/>
            <person name="Grigoriev I.V."/>
            <person name="Archibald J.M."/>
        </authorList>
    </citation>
    <scope>NUCLEOTIDE SEQUENCE</scope>
    <source>
        <strain evidence="2 4">CCMP2712</strain>
    </source>
</reference>
<keyword evidence="4" id="KW-1185">Reference proteome</keyword>
<dbReference type="RefSeq" id="XP_005833806.1">
    <property type="nucleotide sequence ID" value="XM_005833749.1"/>
</dbReference>
<evidence type="ECO:0000313" key="4">
    <source>
        <dbReference type="Proteomes" id="UP000011087"/>
    </source>
</evidence>
<evidence type="ECO:0000256" key="1">
    <source>
        <dbReference type="SAM" id="MobiDB-lite"/>
    </source>
</evidence>
<dbReference type="EMBL" id="JH992992">
    <property type="protein sequence ID" value="EKX46826.1"/>
    <property type="molecule type" value="Genomic_DNA"/>
</dbReference>
<dbReference type="AlphaFoldDB" id="L1JEC2"/>
<sequence>MKLIQATERDIEIAEKNAFDSHKSEDRRYWRKKEEHLREKANQLRARQLLRLHEQQQRRLTSQQASPATMQVDESKSKSRSDEDMFSPTKLEEDRLFGAVQAEGGGGGGEKEFYARSGQQN</sequence>
<accession>L1JEC2</accession>
<organism evidence="2">
    <name type="scientific">Guillardia theta (strain CCMP2712)</name>
    <name type="common">Cryptophyte</name>
    <dbReference type="NCBI Taxonomy" id="905079"/>
    <lineage>
        <taxon>Eukaryota</taxon>
        <taxon>Cryptophyceae</taxon>
        <taxon>Pyrenomonadales</taxon>
        <taxon>Geminigeraceae</taxon>
        <taxon>Guillardia</taxon>
    </lineage>
</organism>
<reference evidence="3" key="3">
    <citation type="submission" date="2015-06" db="UniProtKB">
        <authorList>
            <consortium name="EnsemblProtists"/>
        </authorList>
    </citation>
    <scope>IDENTIFICATION</scope>
</reference>
<gene>
    <name evidence="2" type="ORF">GUITHDRAFT_152221</name>
</gene>
<feature type="compositionally biased region" description="Basic and acidic residues" evidence="1">
    <location>
        <begin position="73"/>
        <end position="83"/>
    </location>
</feature>
<dbReference type="Proteomes" id="UP000011087">
    <property type="component" value="Unassembled WGS sequence"/>
</dbReference>
<evidence type="ECO:0000313" key="3">
    <source>
        <dbReference type="EnsemblProtists" id="EKX46826"/>
    </source>
</evidence>
<dbReference type="HOGENOM" id="CLU_2044232_0_0_1"/>
<dbReference type="GeneID" id="17303599"/>
<reference evidence="4" key="2">
    <citation type="submission" date="2012-11" db="EMBL/GenBank/DDBJ databases">
        <authorList>
            <person name="Kuo A."/>
            <person name="Curtis B.A."/>
            <person name="Tanifuji G."/>
            <person name="Burki F."/>
            <person name="Gruber A."/>
            <person name="Irimia M."/>
            <person name="Maruyama S."/>
            <person name="Arias M.C."/>
            <person name="Ball S.G."/>
            <person name="Gile G.H."/>
            <person name="Hirakawa Y."/>
            <person name="Hopkins J.F."/>
            <person name="Rensing S.A."/>
            <person name="Schmutz J."/>
            <person name="Symeonidi A."/>
            <person name="Elias M."/>
            <person name="Eveleigh R.J."/>
            <person name="Herman E.K."/>
            <person name="Klute M.J."/>
            <person name="Nakayama T."/>
            <person name="Obornik M."/>
            <person name="Reyes-Prieto A."/>
            <person name="Armbrust E.V."/>
            <person name="Aves S.J."/>
            <person name="Beiko R.G."/>
            <person name="Coutinho P."/>
            <person name="Dacks J.B."/>
            <person name="Durnford D.G."/>
            <person name="Fast N.M."/>
            <person name="Green B.R."/>
            <person name="Grisdale C."/>
            <person name="Hempe F."/>
            <person name="Henrissat B."/>
            <person name="Hoppner M.P."/>
            <person name="Ishida K.-I."/>
            <person name="Kim E."/>
            <person name="Koreny L."/>
            <person name="Kroth P.G."/>
            <person name="Liu Y."/>
            <person name="Malik S.-B."/>
            <person name="Maier U.G."/>
            <person name="McRose D."/>
            <person name="Mock T."/>
            <person name="Neilson J.A."/>
            <person name="Onodera N.T."/>
            <person name="Poole A.M."/>
            <person name="Pritham E.J."/>
            <person name="Richards T.A."/>
            <person name="Rocap G."/>
            <person name="Roy S.W."/>
            <person name="Sarai C."/>
            <person name="Schaack S."/>
            <person name="Shirato S."/>
            <person name="Slamovits C.H."/>
            <person name="Spencer D.F."/>
            <person name="Suzuki S."/>
            <person name="Worden A.Z."/>
            <person name="Zauner S."/>
            <person name="Barry K."/>
            <person name="Bell C."/>
            <person name="Bharti A.K."/>
            <person name="Crow J.A."/>
            <person name="Grimwood J."/>
            <person name="Kramer R."/>
            <person name="Lindquist E."/>
            <person name="Lucas S."/>
            <person name="Salamov A."/>
            <person name="McFadden G.I."/>
            <person name="Lane C.E."/>
            <person name="Keeling P.J."/>
            <person name="Gray M.W."/>
            <person name="Grigoriev I.V."/>
            <person name="Archibald J.M."/>
        </authorList>
    </citation>
    <scope>NUCLEOTIDE SEQUENCE</scope>
    <source>
        <strain evidence="4">CCMP2712</strain>
    </source>
</reference>
<dbReference type="KEGG" id="gtt:GUITHDRAFT_152221"/>
<feature type="non-terminal residue" evidence="2">
    <location>
        <position position="121"/>
    </location>
</feature>
<proteinExistence type="predicted"/>
<evidence type="ECO:0000313" key="2">
    <source>
        <dbReference type="EMBL" id="EKX46826.1"/>
    </source>
</evidence>
<dbReference type="PaxDb" id="55529-EKX46826"/>
<name>L1JEC2_GUITC</name>
<dbReference type="EnsemblProtists" id="EKX46826">
    <property type="protein sequence ID" value="EKX46826"/>
    <property type="gene ID" value="GUITHDRAFT_152221"/>
</dbReference>